<dbReference type="GO" id="GO:0022857">
    <property type="term" value="F:transmembrane transporter activity"/>
    <property type="evidence" value="ECO:0007669"/>
    <property type="project" value="InterPro"/>
</dbReference>
<dbReference type="PROSITE" id="PS50850">
    <property type="entry name" value="MFS"/>
    <property type="match status" value="1"/>
</dbReference>
<proteinExistence type="inferred from homology"/>
<feature type="transmembrane region" description="Helical" evidence="8">
    <location>
        <begin position="75"/>
        <end position="92"/>
    </location>
</feature>
<dbReference type="GO" id="GO:0016020">
    <property type="term" value="C:membrane"/>
    <property type="evidence" value="ECO:0007669"/>
    <property type="project" value="UniProtKB-SubCell"/>
</dbReference>
<evidence type="ECO:0000256" key="1">
    <source>
        <dbReference type="ARBA" id="ARBA00004141"/>
    </source>
</evidence>
<dbReference type="AlphaFoldDB" id="A0A225N068"/>
<comment type="caution">
    <text evidence="10">The sequence shown here is derived from an EMBL/GenBank/DDBJ whole genome shotgun (WGS) entry which is preliminary data.</text>
</comment>
<keyword evidence="4 8" id="KW-0812">Transmembrane</keyword>
<dbReference type="InterPro" id="IPR020846">
    <property type="entry name" value="MFS_dom"/>
</dbReference>
<dbReference type="PANTHER" id="PTHR48020:SF12">
    <property type="entry name" value="PROTON MYO-INOSITOL COTRANSPORTER"/>
    <property type="match status" value="1"/>
</dbReference>
<accession>A0A225N068</accession>
<comment type="similarity">
    <text evidence="2">Belongs to the major facilitator superfamily. Sugar transporter (TC 2.A.1.1) family.</text>
</comment>
<dbReference type="EMBL" id="NJIH01000002">
    <property type="protein sequence ID" value="OWT65450.1"/>
    <property type="molecule type" value="Genomic_DNA"/>
</dbReference>
<dbReference type="RefSeq" id="WP_088601600.1">
    <property type="nucleotide sequence ID" value="NZ_NJIH01000002.1"/>
</dbReference>
<dbReference type="PANTHER" id="PTHR48020">
    <property type="entry name" value="PROTON MYO-INOSITOL COTRANSPORTER"/>
    <property type="match status" value="1"/>
</dbReference>
<evidence type="ECO:0000313" key="10">
    <source>
        <dbReference type="EMBL" id="OWT65450.1"/>
    </source>
</evidence>
<feature type="transmembrane region" description="Helical" evidence="8">
    <location>
        <begin position="296"/>
        <end position="327"/>
    </location>
</feature>
<dbReference type="Gene3D" id="1.20.1250.20">
    <property type="entry name" value="MFS general substrate transporter like domains"/>
    <property type="match status" value="1"/>
</dbReference>
<organism evidence="10 11">
    <name type="scientific">Candidimonas nitroreducens</name>
    <dbReference type="NCBI Taxonomy" id="683354"/>
    <lineage>
        <taxon>Bacteria</taxon>
        <taxon>Pseudomonadati</taxon>
        <taxon>Pseudomonadota</taxon>
        <taxon>Betaproteobacteria</taxon>
        <taxon>Burkholderiales</taxon>
        <taxon>Alcaligenaceae</taxon>
        <taxon>Candidimonas</taxon>
    </lineage>
</organism>
<feature type="transmembrane region" description="Helical" evidence="8">
    <location>
        <begin position="133"/>
        <end position="155"/>
    </location>
</feature>
<evidence type="ECO:0000256" key="5">
    <source>
        <dbReference type="ARBA" id="ARBA00022989"/>
    </source>
</evidence>
<keyword evidence="6 8" id="KW-0472">Membrane</keyword>
<keyword evidence="11" id="KW-1185">Reference proteome</keyword>
<dbReference type="PROSITE" id="PS00216">
    <property type="entry name" value="SUGAR_TRANSPORT_1"/>
    <property type="match status" value="1"/>
</dbReference>
<dbReference type="Pfam" id="PF00083">
    <property type="entry name" value="Sugar_tr"/>
    <property type="match status" value="1"/>
</dbReference>
<evidence type="ECO:0000256" key="4">
    <source>
        <dbReference type="ARBA" id="ARBA00022692"/>
    </source>
</evidence>
<feature type="transmembrane region" description="Helical" evidence="8">
    <location>
        <begin position="267"/>
        <end position="290"/>
    </location>
</feature>
<gene>
    <name evidence="10" type="ORF">CEY11_01515</name>
</gene>
<keyword evidence="5 8" id="KW-1133">Transmembrane helix</keyword>
<feature type="transmembrane region" description="Helical" evidence="8">
    <location>
        <begin position="98"/>
        <end position="121"/>
    </location>
</feature>
<reference evidence="11" key="1">
    <citation type="submission" date="2017-06" db="EMBL/GenBank/DDBJ databases">
        <title>Herbaspirillum phytohormonus sp. nov., isolated from the root nodule of Robinia pseudoacacia in lead-zinc mine.</title>
        <authorList>
            <person name="Fan M."/>
            <person name="Lin Y."/>
        </authorList>
    </citation>
    <scope>NUCLEOTIDE SEQUENCE [LARGE SCALE GENOMIC DNA]</scope>
    <source>
        <strain evidence="11">SC-089</strain>
    </source>
</reference>
<dbReference type="InterPro" id="IPR005829">
    <property type="entry name" value="Sugar_transporter_CS"/>
</dbReference>
<dbReference type="InterPro" id="IPR050814">
    <property type="entry name" value="Myo-inositol_Transporter"/>
</dbReference>
<feature type="transmembrane region" description="Helical" evidence="8">
    <location>
        <begin position="334"/>
        <end position="354"/>
    </location>
</feature>
<evidence type="ECO:0000313" key="11">
    <source>
        <dbReference type="Proteomes" id="UP000214603"/>
    </source>
</evidence>
<feature type="transmembrane region" description="Helical" evidence="8">
    <location>
        <begin position="43"/>
        <end position="63"/>
    </location>
</feature>
<sequence length="500" mass="51634">MKFDPLYKVSFLVVCFGVLFGFGITSIAGVLDTLKQVFQLSIYGEQGLVAVLILACFAGAVLAGPLTRRRGRRPALLLCAVLALAGYAIIWGGPDLGWFVAARVLIGLSVGLSSMVVPMYASETTPAARRGGVVALFQLAVTAGILIAYSVALAFAPDLHWSLVLACGLLPAVLATLGTLLLPESPRWLAARGRSQEAREAGRRLQLLDEVGQGEPIAAAAGAAHGAGTAAAAVRAADTDAANAAAGSTGSRTDRDSHLRRGSTMPVLILCSVLFVLQNLSGIDGILYYAPRIFETLGFAAGTAALAATFGLGLVNFLATMVALYAVDRAGRRPLLIGGSAAMVLGLAAVVAAASWGWAWTGLCGLAVFIIAFAISLGPLPYVLMAELFPSAIREQGIAAASAVSWIFNALVAFTFLTVVQAIGLPATIGIFALACLLSLAVCMVFLPETRRMSLETIEANVLAGLPLRRLGAAAPGSPPDPAAGTRPAPGGKDKKQWQI</sequence>
<evidence type="ECO:0000259" key="9">
    <source>
        <dbReference type="PROSITE" id="PS50850"/>
    </source>
</evidence>
<feature type="transmembrane region" description="Helical" evidence="8">
    <location>
        <begin position="397"/>
        <end position="417"/>
    </location>
</feature>
<dbReference type="InterPro" id="IPR036259">
    <property type="entry name" value="MFS_trans_sf"/>
</dbReference>
<feature type="region of interest" description="Disordered" evidence="7">
    <location>
        <begin position="473"/>
        <end position="500"/>
    </location>
</feature>
<protein>
    <submittedName>
        <fullName evidence="10">MFS transporter</fullName>
    </submittedName>
</protein>
<feature type="domain" description="Major facilitator superfamily (MFS) profile" evidence="9">
    <location>
        <begin position="9"/>
        <end position="451"/>
    </location>
</feature>
<keyword evidence="3" id="KW-0813">Transport</keyword>
<evidence type="ECO:0000256" key="7">
    <source>
        <dbReference type="SAM" id="MobiDB-lite"/>
    </source>
</evidence>
<feature type="transmembrane region" description="Helical" evidence="8">
    <location>
        <begin position="360"/>
        <end position="385"/>
    </location>
</feature>
<dbReference type="Proteomes" id="UP000214603">
    <property type="component" value="Unassembled WGS sequence"/>
</dbReference>
<comment type="subcellular location">
    <subcellularLocation>
        <location evidence="1">Membrane</location>
        <topology evidence="1">Multi-pass membrane protein</topology>
    </subcellularLocation>
</comment>
<feature type="transmembrane region" description="Helical" evidence="8">
    <location>
        <begin position="161"/>
        <end position="182"/>
    </location>
</feature>
<dbReference type="InterPro" id="IPR003663">
    <property type="entry name" value="Sugar/inositol_transpt"/>
</dbReference>
<dbReference type="PRINTS" id="PR00171">
    <property type="entry name" value="SUGRTRNSPORT"/>
</dbReference>
<feature type="transmembrane region" description="Helical" evidence="8">
    <location>
        <begin position="423"/>
        <end position="447"/>
    </location>
</feature>
<feature type="transmembrane region" description="Helical" evidence="8">
    <location>
        <begin position="9"/>
        <end position="31"/>
    </location>
</feature>
<evidence type="ECO:0000256" key="8">
    <source>
        <dbReference type="SAM" id="Phobius"/>
    </source>
</evidence>
<dbReference type="PROSITE" id="PS00217">
    <property type="entry name" value="SUGAR_TRANSPORT_2"/>
    <property type="match status" value="1"/>
</dbReference>
<dbReference type="OrthoDB" id="183263at2"/>
<evidence type="ECO:0000256" key="3">
    <source>
        <dbReference type="ARBA" id="ARBA00022448"/>
    </source>
</evidence>
<dbReference type="InterPro" id="IPR005828">
    <property type="entry name" value="MFS_sugar_transport-like"/>
</dbReference>
<dbReference type="SUPFAM" id="SSF103473">
    <property type="entry name" value="MFS general substrate transporter"/>
    <property type="match status" value="1"/>
</dbReference>
<name>A0A225N068_9BURK</name>
<evidence type="ECO:0000256" key="6">
    <source>
        <dbReference type="ARBA" id="ARBA00023136"/>
    </source>
</evidence>
<evidence type="ECO:0000256" key="2">
    <source>
        <dbReference type="ARBA" id="ARBA00010992"/>
    </source>
</evidence>